<dbReference type="EMBL" id="JOWA01000091">
    <property type="protein sequence ID" value="KEZ43735.1"/>
    <property type="molecule type" value="Genomic_DNA"/>
</dbReference>
<keyword evidence="6" id="KW-1015">Disulfide bond</keyword>
<evidence type="ECO:0000313" key="11">
    <source>
        <dbReference type="Proteomes" id="UP000028545"/>
    </source>
</evidence>
<keyword evidence="8" id="KW-1133">Transmembrane helix</keyword>
<reference evidence="10 11" key="1">
    <citation type="journal article" date="2014" name="Genome Announc.">
        <title>Draft genome sequence of the pathogenic fungus Scedosporium apiospermum.</title>
        <authorList>
            <person name="Vandeputte P."/>
            <person name="Ghamrawi S."/>
            <person name="Rechenmann M."/>
            <person name="Iltis A."/>
            <person name="Giraud S."/>
            <person name="Fleury M."/>
            <person name="Thornton C."/>
            <person name="Delhaes L."/>
            <person name="Meyer W."/>
            <person name="Papon N."/>
            <person name="Bouchara J.P."/>
        </authorList>
    </citation>
    <scope>NUCLEOTIDE SEQUENCE [LARGE SCALE GENOMIC DNA]</scope>
    <source>
        <strain evidence="10 11">IHEM 14462</strain>
    </source>
</reference>
<protein>
    <recommendedName>
        <fullName evidence="9">Peptidase A1 domain-containing protein</fullName>
    </recommendedName>
</protein>
<dbReference type="PANTHER" id="PTHR47966:SF65">
    <property type="entry name" value="ASPARTIC-TYPE ENDOPEPTIDASE"/>
    <property type="match status" value="1"/>
</dbReference>
<gene>
    <name evidence="10" type="ORF">SAPIO_CDS4366</name>
</gene>
<proteinExistence type="inferred from homology"/>
<keyword evidence="8" id="KW-0812">Transmembrane</keyword>
<dbReference type="VEuPathDB" id="FungiDB:SAPIO_CDS4366"/>
<evidence type="ECO:0000313" key="10">
    <source>
        <dbReference type="EMBL" id="KEZ43735.1"/>
    </source>
</evidence>
<keyword evidence="5 7" id="KW-0378">Hydrolase</keyword>
<keyword evidence="8" id="KW-0472">Membrane</keyword>
<keyword evidence="4 7" id="KW-0064">Aspartyl protease</keyword>
<dbReference type="Proteomes" id="UP000028545">
    <property type="component" value="Unassembled WGS sequence"/>
</dbReference>
<sequence>MRRSSYVLAAGALAVNALGSQPVPGVLLLQFEEKRNPEAPVLRRRQDQTVEEVITNEKQRGGYFSTCTIDDSKSSRTHTTFLSDKLKITYLDNSYVQGDYFRDTLEIGDSELANFTMGLGLNTTLSHGVIGVGYSINEASFETASVIYDNLPVALANSNITSTIAYSLWLNDLSKLFDSALGATRKEHKLTGTGSPMGSILFGGVDTEKYVGDMMKVKVNPTTIPDTFDTVFDHFRISMTSVEANSPSGSDTLTSASFPIEVILDSGTTLTSLPIDLVKQIWEEVGAEFSSVLRQPLIPCYRRDSSGKFTFGFGGPGGPKITVPMDELVLDLTLGRAPLFPSGSKYEGQEACLFGIQDFGGEPYILGGTFLRSAYVVFDLVNNEIGIAQTDFNETKSAIVAFPSNGSIPSATEAPNQGQTDTPARLVDPAYNARSGFRNAAWTPGVFGASSILAMAAAFWMVL</sequence>
<evidence type="ECO:0000256" key="8">
    <source>
        <dbReference type="SAM" id="Phobius"/>
    </source>
</evidence>
<keyword evidence="3" id="KW-0732">Signal</keyword>
<keyword evidence="2 7" id="KW-0645">Protease</keyword>
<dbReference type="GO" id="GO:0006508">
    <property type="term" value="P:proteolysis"/>
    <property type="evidence" value="ECO:0007669"/>
    <property type="project" value="UniProtKB-KW"/>
</dbReference>
<dbReference type="Gene3D" id="2.40.70.10">
    <property type="entry name" value="Acid Proteases"/>
    <property type="match status" value="2"/>
</dbReference>
<dbReference type="PROSITE" id="PS51767">
    <property type="entry name" value="PEPTIDASE_A1"/>
    <property type="match status" value="1"/>
</dbReference>
<dbReference type="CDD" id="cd05474">
    <property type="entry name" value="SAP_like"/>
    <property type="match status" value="1"/>
</dbReference>
<feature type="disulfide bond" evidence="6">
    <location>
        <begin position="300"/>
        <end position="352"/>
    </location>
</feature>
<evidence type="ECO:0000256" key="7">
    <source>
        <dbReference type="RuleBase" id="RU000454"/>
    </source>
</evidence>
<evidence type="ECO:0000256" key="6">
    <source>
        <dbReference type="PIRSR" id="PIRSR601461-2"/>
    </source>
</evidence>
<dbReference type="PANTHER" id="PTHR47966">
    <property type="entry name" value="BETA-SITE APP-CLEAVING ENZYME, ISOFORM A-RELATED"/>
    <property type="match status" value="1"/>
</dbReference>
<dbReference type="InterPro" id="IPR033876">
    <property type="entry name" value="SAP-like"/>
</dbReference>
<evidence type="ECO:0000256" key="4">
    <source>
        <dbReference type="ARBA" id="ARBA00022750"/>
    </source>
</evidence>
<accession>A0A084G8S3</accession>
<dbReference type="InterPro" id="IPR001461">
    <property type="entry name" value="Aspartic_peptidase_A1"/>
</dbReference>
<feature type="domain" description="Peptidase A1" evidence="9">
    <location>
        <begin position="1"/>
        <end position="388"/>
    </location>
</feature>
<dbReference type="Pfam" id="PF00026">
    <property type="entry name" value="Asp"/>
    <property type="match status" value="1"/>
</dbReference>
<comment type="caution">
    <text evidence="10">The sequence shown here is derived from an EMBL/GenBank/DDBJ whole genome shotgun (WGS) entry which is preliminary data.</text>
</comment>
<evidence type="ECO:0000259" key="9">
    <source>
        <dbReference type="PROSITE" id="PS51767"/>
    </source>
</evidence>
<evidence type="ECO:0000256" key="1">
    <source>
        <dbReference type="ARBA" id="ARBA00007447"/>
    </source>
</evidence>
<dbReference type="KEGG" id="sapo:SAPIO_CDS4366"/>
<evidence type="ECO:0000256" key="2">
    <source>
        <dbReference type="ARBA" id="ARBA00022670"/>
    </source>
</evidence>
<comment type="similarity">
    <text evidence="1 7">Belongs to the peptidase A1 family.</text>
</comment>
<name>A0A084G8S3_PSEDA</name>
<organism evidence="10 11">
    <name type="scientific">Pseudallescheria apiosperma</name>
    <name type="common">Scedosporium apiospermum</name>
    <dbReference type="NCBI Taxonomy" id="563466"/>
    <lineage>
        <taxon>Eukaryota</taxon>
        <taxon>Fungi</taxon>
        <taxon>Dikarya</taxon>
        <taxon>Ascomycota</taxon>
        <taxon>Pezizomycotina</taxon>
        <taxon>Sordariomycetes</taxon>
        <taxon>Hypocreomycetidae</taxon>
        <taxon>Microascales</taxon>
        <taxon>Microascaceae</taxon>
        <taxon>Scedosporium</taxon>
    </lineage>
</organism>
<dbReference type="GO" id="GO:0004190">
    <property type="term" value="F:aspartic-type endopeptidase activity"/>
    <property type="evidence" value="ECO:0007669"/>
    <property type="project" value="UniProtKB-KW"/>
</dbReference>
<keyword evidence="11" id="KW-1185">Reference proteome</keyword>
<dbReference type="InterPro" id="IPR033121">
    <property type="entry name" value="PEPTIDASE_A1"/>
</dbReference>
<dbReference type="InterPro" id="IPR021109">
    <property type="entry name" value="Peptidase_aspartic_dom_sf"/>
</dbReference>
<dbReference type="OrthoDB" id="771136at2759"/>
<dbReference type="InterPro" id="IPR001969">
    <property type="entry name" value="Aspartic_peptidase_AS"/>
</dbReference>
<dbReference type="SUPFAM" id="SSF50630">
    <property type="entry name" value="Acid proteases"/>
    <property type="match status" value="1"/>
</dbReference>
<dbReference type="PRINTS" id="PR00792">
    <property type="entry name" value="PEPSIN"/>
</dbReference>
<dbReference type="RefSeq" id="XP_016643534.1">
    <property type="nucleotide sequence ID" value="XM_016786932.1"/>
</dbReference>
<dbReference type="AlphaFoldDB" id="A0A084G8S3"/>
<dbReference type="HOGENOM" id="CLU_013253_9_3_1"/>
<evidence type="ECO:0000256" key="5">
    <source>
        <dbReference type="ARBA" id="ARBA00022801"/>
    </source>
</evidence>
<dbReference type="PROSITE" id="PS00141">
    <property type="entry name" value="ASP_PROTEASE"/>
    <property type="match status" value="1"/>
</dbReference>
<evidence type="ECO:0000256" key="3">
    <source>
        <dbReference type="ARBA" id="ARBA00022729"/>
    </source>
</evidence>
<dbReference type="GeneID" id="27723438"/>
<feature type="transmembrane region" description="Helical" evidence="8">
    <location>
        <begin position="441"/>
        <end position="462"/>
    </location>
</feature>